<reference evidence="2 3" key="1">
    <citation type="submission" date="2023-09" db="EMBL/GenBank/DDBJ databases">
        <title>Novel taxa isolated from Blanes Bay.</title>
        <authorList>
            <person name="Rey-Velasco X."/>
            <person name="Lucena T."/>
        </authorList>
    </citation>
    <scope>NUCLEOTIDE SEQUENCE [LARGE SCALE GENOMIC DNA]</scope>
    <source>
        <strain evidence="2 3">S334</strain>
    </source>
</reference>
<protein>
    <recommendedName>
        <fullName evidence="4">Membrane or secreted protein</fullName>
    </recommendedName>
</protein>
<feature type="signal peptide" evidence="1">
    <location>
        <begin position="1"/>
        <end position="23"/>
    </location>
</feature>
<organism evidence="2 3">
    <name type="scientific">Pricia mediterranea</name>
    <dbReference type="NCBI Taxonomy" id="3076079"/>
    <lineage>
        <taxon>Bacteria</taxon>
        <taxon>Pseudomonadati</taxon>
        <taxon>Bacteroidota</taxon>
        <taxon>Flavobacteriia</taxon>
        <taxon>Flavobacteriales</taxon>
        <taxon>Flavobacteriaceae</taxon>
        <taxon>Pricia</taxon>
    </lineage>
</organism>
<evidence type="ECO:0008006" key="4">
    <source>
        <dbReference type="Google" id="ProtNLM"/>
    </source>
</evidence>
<gene>
    <name evidence="2" type="ORF">RQM65_08140</name>
</gene>
<sequence>MNFRKFFAHAVAGLLLGSSTALTAQIEPGVYISNEDGVRHELKIGKDYFIHSAYGTSPPKFIKTVGGFHTLGDDLLKVDLEFNSNHDENGLTELAIPILVKNKKLVLPMDGELEFVKQEPVNQALDGAWLFATRGPDKGQERRGDENPRKTLKWLQDGRFQWIAYNTDTREFFGTGGGSYTSDNGKYVENIDYFSRDDSRVGATLDFDYELKNGDWHHSGKNSKGEPLYEIWAPRK</sequence>
<keyword evidence="1" id="KW-0732">Signal</keyword>
<evidence type="ECO:0000313" key="2">
    <source>
        <dbReference type="EMBL" id="MDT7828631.1"/>
    </source>
</evidence>
<evidence type="ECO:0000313" key="3">
    <source>
        <dbReference type="Proteomes" id="UP001250656"/>
    </source>
</evidence>
<keyword evidence="3" id="KW-1185">Reference proteome</keyword>
<proteinExistence type="predicted"/>
<dbReference type="EMBL" id="JAVTTP010000001">
    <property type="protein sequence ID" value="MDT7828631.1"/>
    <property type="molecule type" value="Genomic_DNA"/>
</dbReference>
<comment type="caution">
    <text evidence="2">The sequence shown here is derived from an EMBL/GenBank/DDBJ whole genome shotgun (WGS) entry which is preliminary data.</text>
</comment>
<dbReference type="Proteomes" id="UP001250656">
    <property type="component" value="Unassembled WGS sequence"/>
</dbReference>
<evidence type="ECO:0000256" key="1">
    <source>
        <dbReference type="SAM" id="SignalP"/>
    </source>
</evidence>
<name>A0ABU3L5K6_9FLAO</name>
<dbReference type="RefSeq" id="WP_314014041.1">
    <property type="nucleotide sequence ID" value="NZ_JAVTTP010000001.1"/>
</dbReference>
<accession>A0ABU3L5K6</accession>
<feature type="chain" id="PRO_5046825653" description="Membrane or secreted protein" evidence="1">
    <location>
        <begin position="24"/>
        <end position="236"/>
    </location>
</feature>
<dbReference type="Gene3D" id="2.40.128.490">
    <property type="entry name" value="Uncharacterised protein PF14869, DUF4488"/>
    <property type="match status" value="1"/>
</dbReference>